<sequence length="103" mass="11709">MLQRIDELNAGSEMGPVAIERSRGEDANGTSRHENLHAEAKLERIQRIEEALTRVQIMKIRLLQAKFDVISRLDKDDEETRGVLRELAQVIKTSKKLRDGEGS</sequence>
<gene>
    <name evidence="2" type="ORF">KKP3000_002688</name>
</gene>
<protein>
    <submittedName>
        <fullName evidence="2">Uncharacterized protein</fullName>
    </submittedName>
</protein>
<feature type="region of interest" description="Disordered" evidence="1">
    <location>
        <begin position="1"/>
        <end position="35"/>
    </location>
</feature>
<proteinExistence type="predicted"/>
<comment type="caution">
    <text evidence="2">The sequence shown here is derived from an EMBL/GenBank/DDBJ whole genome shotgun (WGS) entry which is preliminary data.</text>
</comment>
<name>A0ABV5ALC7_9BACL</name>
<dbReference type="EMBL" id="JBDXSU010000038">
    <property type="protein sequence ID" value="MFB5193089.1"/>
    <property type="molecule type" value="Genomic_DNA"/>
</dbReference>
<dbReference type="RefSeq" id="WP_275473384.1">
    <property type="nucleotide sequence ID" value="NZ_CP162940.1"/>
</dbReference>
<organism evidence="2 3">
    <name type="scientific">Alicyclobacillus fastidiosus</name>
    <dbReference type="NCBI Taxonomy" id="392011"/>
    <lineage>
        <taxon>Bacteria</taxon>
        <taxon>Bacillati</taxon>
        <taxon>Bacillota</taxon>
        <taxon>Bacilli</taxon>
        <taxon>Bacillales</taxon>
        <taxon>Alicyclobacillaceae</taxon>
        <taxon>Alicyclobacillus</taxon>
    </lineage>
</organism>
<evidence type="ECO:0000313" key="2">
    <source>
        <dbReference type="EMBL" id="MFB5193089.1"/>
    </source>
</evidence>
<evidence type="ECO:0000256" key="1">
    <source>
        <dbReference type="SAM" id="MobiDB-lite"/>
    </source>
</evidence>
<keyword evidence="3" id="KW-1185">Reference proteome</keyword>
<accession>A0ABV5ALC7</accession>
<dbReference type="Proteomes" id="UP001579974">
    <property type="component" value="Unassembled WGS sequence"/>
</dbReference>
<feature type="compositionally biased region" description="Basic and acidic residues" evidence="1">
    <location>
        <begin position="20"/>
        <end position="35"/>
    </location>
</feature>
<evidence type="ECO:0000313" key="3">
    <source>
        <dbReference type="Proteomes" id="UP001579974"/>
    </source>
</evidence>
<reference evidence="2 3" key="1">
    <citation type="journal article" date="2024" name="Int. J. Mol. Sci.">
        <title>Exploration of Alicyclobacillus spp. Genome in Search of Antibiotic Resistance.</title>
        <authorList>
            <person name="Bucka-Kolendo J."/>
            <person name="Kiousi D.E."/>
            <person name="Dekowska A."/>
            <person name="Mikolajczuk-Szczyrba A."/>
            <person name="Karadedos D.M."/>
            <person name="Michael P."/>
            <person name="Galanis A."/>
            <person name="Sokolowska B."/>
        </authorList>
    </citation>
    <scope>NUCLEOTIDE SEQUENCE [LARGE SCALE GENOMIC DNA]</scope>
    <source>
        <strain evidence="2 3">KKP 3000</strain>
    </source>
</reference>